<comment type="similarity">
    <text evidence="14 15">In the central section; belongs to the AAA ATPase family.</text>
</comment>
<dbReference type="InterPro" id="IPR003959">
    <property type="entry name" value="ATPase_AAA_core"/>
</dbReference>
<evidence type="ECO:0000256" key="15">
    <source>
        <dbReference type="HAMAP-Rule" id="MF_01458"/>
    </source>
</evidence>
<dbReference type="PROSITE" id="PS00674">
    <property type="entry name" value="AAA"/>
    <property type="match status" value="1"/>
</dbReference>
<dbReference type="Gene3D" id="3.30.720.210">
    <property type="match status" value="1"/>
</dbReference>
<dbReference type="NCBIfam" id="TIGR01241">
    <property type="entry name" value="FtsH_fam"/>
    <property type="match status" value="1"/>
</dbReference>
<evidence type="ECO:0000313" key="19">
    <source>
        <dbReference type="Proteomes" id="UP000014977"/>
    </source>
</evidence>
<dbReference type="InterPro" id="IPR027417">
    <property type="entry name" value="P-loop_NTPase"/>
</dbReference>
<evidence type="ECO:0000313" key="18">
    <source>
        <dbReference type="EMBL" id="EPR38777.1"/>
    </source>
</evidence>
<dbReference type="Proteomes" id="UP000014977">
    <property type="component" value="Unassembled WGS sequence"/>
</dbReference>
<dbReference type="InterPro" id="IPR003593">
    <property type="entry name" value="AAA+_ATPase"/>
</dbReference>
<dbReference type="InterPro" id="IPR003960">
    <property type="entry name" value="ATPase_AAA_CS"/>
</dbReference>
<comment type="subunit">
    <text evidence="15">Homohexamer.</text>
</comment>
<organism evidence="18 19">
    <name type="scientific">Desulfococcus multivorans DSM 2059</name>
    <dbReference type="NCBI Taxonomy" id="1121405"/>
    <lineage>
        <taxon>Bacteria</taxon>
        <taxon>Pseudomonadati</taxon>
        <taxon>Thermodesulfobacteriota</taxon>
        <taxon>Desulfobacteria</taxon>
        <taxon>Desulfobacterales</taxon>
        <taxon>Desulfococcaceae</taxon>
        <taxon>Desulfococcus</taxon>
    </lineage>
</organism>
<dbReference type="PANTHER" id="PTHR23076:SF97">
    <property type="entry name" value="ATP-DEPENDENT ZINC METALLOPROTEASE YME1L1"/>
    <property type="match status" value="1"/>
</dbReference>
<keyword evidence="9 15" id="KW-0862">Zinc</keyword>
<feature type="domain" description="AAA+ ATPase" evidence="17">
    <location>
        <begin position="186"/>
        <end position="325"/>
    </location>
</feature>
<evidence type="ECO:0000256" key="16">
    <source>
        <dbReference type="RuleBase" id="RU003651"/>
    </source>
</evidence>
<comment type="function">
    <text evidence="15">Acts as a processive, ATP-dependent zinc metallopeptidase for both cytoplasmic and membrane proteins. Plays a role in the quality control of integral membrane proteins.</text>
</comment>
<evidence type="ECO:0000256" key="5">
    <source>
        <dbReference type="ARBA" id="ARBA00022692"/>
    </source>
</evidence>
<dbReference type="GO" id="GO:0004222">
    <property type="term" value="F:metalloendopeptidase activity"/>
    <property type="evidence" value="ECO:0007669"/>
    <property type="project" value="InterPro"/>
</dbReference>
<dbReference type="GO" id="GO:0004176">
    <property type="term" value="F:ATP-dependent peptidase activity"/>
    <property type="evidence" value="ECO:0007669"/>
    <property type="project" value="InterPro"/>
</dbReference>
<keyword evidence="10 15" id="KW-0067">ATP-binding</keyword>
<keyword evidence="12 15" id="KW-0482">Metalloprotease</keyword>
<evidence type="ECO:0000256" key="8">
    <source>
        <dbReference type="ARBA" id="ARBA00022801"/>
    </source>
</evidence>
<dbReference type="SMART" id="SM00382">
    <property type="entry name" value="AAA"/>
    <property type="match status" value="1"/>
</dbReference>
<comment type="caution">
    <text evidence="18">The sequence shown here is derived from an EMBL/GenBank/DDBJ whole genome shotgun (WGS) entry which is preliminary data.</text>
</comment>
<feature type="active site" evidence="15">
    <location>
        <position position="417"/>
    </location>
</feature>
<feature type="binding site" evidence="15">
    <location>
        <begin position="194"/>
        <end position="201"/>
    </location>
    <ligand>
        <name>ATP</name>
        <dbReference type="ChEBI" id="CHEBI:30616"/>
    </ligand>
</feature>
<keyword evidence="5 15" id="KW-0812">Transmembrane</keyword>
<comment type="similarity">
    <text evidence="16">Belongs to the AAA ATPase family.</text>
</comment>
<dbReference type="GO" id="GO:0008270">
    <property type="term" value="F:zinc ion binding"/>
    <property type="evidence" value="ECO:0007669"/>
    <property type="project" value="UniProtKB-UniRule"/>
</dbReference>
<evidence type="ECO:0000256" key="12">
    <source>
        <dbReference type="ARBA" id="ARBA00023049"/>
    </source>
</evidence>
<comment type="similarity">
    <text evidence="2 15">In the C-terminal section; belongs to the peptidase M41 family.</text>
</comment>
<dbReference type="eggNOG" id="COG0465">
    <property type="taxonomic scope" value="Bacteria"/>
</dbReference>
<dbReference type="OrthoDB" id="9809379at2"/>
<evidence type="ECO:0000256" key="11">
    <source>
        <dbReference type="ARBA" id="ARBA00022989"/>
    </source>
</evidence>
<dbReference type="Gene3D" id="1.20.58.760">
    <property type="entry name" value="Peptidase M41"/>
    <property type="match status" value="1"/>
</dbReference>
<dbReference type="InterPro" id="IPR041569">
    <property type="entry name" value="AAA_lid_3"/>
</dbReference>
<reference evidence="18 19" key="1">
    <citation type="journal article" date="2013" name="Genome Announc.">
        <title>Draft genome sequences for three mercury-methylating, sulfate-reducing bacteria.</title>
        <authorList>
            <person name="Brown S.D."/>
            <person name="Hurt R.A.Jr."/>
            <person name="Gilmour C.C."/>
            <person name="Elias D.A."/>
        </authorList>
    </citation>
    <scope>NUCLEOTIDE SEQUENCE [LARGE SCALE GENOMIC DNA]</scope>
    <source>
        <strain evidence="18 19">DSM 2059</strain>
    </source>
</reference>
<comment type="subcellular location">
    <subcellularLocation>
        <location evidence="15">Cell membrane</location>
        <topology evidence="15">Multi-pass membrane protein</topology>
        <orientation evidence="15">Cytoplasmic side</orientation>
    </subcellularLocation>
    <subcellularLocation>
        <location evidence="1">Membrane</location>
    </subcellularLocation>
</comment>
<evidence type="ECO:0000256" key="4">
    <source>
        <dbReference type="ARBA" id="ARBA00022670"/>
    </source>
</evidence>
<evidence type="ECO:0000256" key="2">
    <source>
        <dbReference type="ARBA" id="ARBA00010044"/>
    </source>
</evidence>
<name>S7TNN2_DESML</name>
<dbReference type="FunFam" id="3.40.50.300:FF:000001">
    <property type="entry name" value="ATP-dependent zinc metalloprotease FtsH"/>
    <property type="match status" value="1"/>
</dbReference>
<dbReference type="MEROPS" id="M41.021"/>
<dbReference type="Pfam" id="PF17862">
    <property type="entry name" value="AAA_lid_3"/>
    <property type="match status" value="1"/>
</dbReference>
<dbReference type="PANTHER" id="PTHR23076">
    <property type="entry name" value="METALLOPROTEASE M41 FTSH"/>
    <property type="match status" value="1"/>
</dbReference>
<dbReference type="Gene3D" id="1.10.8.60">
    <property type="match status" value="1"/>
</dbReference>
<dbReference type="Pfam" id="PF01434">
    <property type="entry name" value="Peptidase_M41"/>
    <property type="match status" value="1"/>
</dbReference>
<gene>
    <name evidence="15" type="primary">ftsH</name>
    <name evidence="18" type="ORF">dsmv_0187</name>
</gene>
<keyword evidence="7 15" id="KW-0547">Nucleotide-binding</keyword>
<keyword evidence="3 15" id="KW-1003">Cell membrane</keyword>
<dbReference type="Pfam" id="PF00004">
    <property type="entry name" value="AAA"/>
    <property type="match status" value="1"/>
</dbReference>
<dbReference type="Pfam" id="PF06480">
    <property type="entry name" value="FtsH_ext"/>
    <property type="match status" value="1"/>
</dbReference>
<evidence type="ECO:0000256" key="6">
    <source>
        <dbReference type="ARBA" id="ARBA00022723"/>
    </source>
</evidence>
<evidence type="ECO:0000256" key="9">
    <source>
        <dbReference type="ARBA" id="ARBA00022833"/>
    </source>
</evidence>
<keyword evidence="8 15" id="KW-0378">Hydrolase</keyword>
<evidence type="ECO:0000256" key="7">
    <source>
        <dbReference type="ARBA" id="ARBA00022741"/>
    </source>
</evidence>
<dbReference type="GO" id="GO:0016887">
    <property type="term" value="F:ATP hydrolysis activity"/>
    <property type="evidence" value="ECO:0007669"/>
    <property type="project" value="UniProtKB-UniRule"/>
</dbReference>
<dbReference type="GO" id="GO:0006508">
    <property type="term" value="P:proteolysis"/>
    <property type="evidence" value="ECO:0007669"/>
    <property type="project" value="UniProtKB-KW"/>
</dbReference>
<feature type="binding site" evidence="15">
    <location>
        <position position="416"/>
    </location>
    <ligand>
        <name>Zn(2+)</name>
        <dbReference type="ChEBI" id="CHEBI:29105"/>
        <note>catalytic</note>
    </ligand>
</feature>
<dbReference type="HAMAP" id="MF_01458">
    <property type="entry name" value="FtsH"/>
    <property type="match status" value="1"/>
</dbReference>
<evidence type="ECO:0000259" key="17">
    <source>
        <dbReference type="SMART" id="SM00382"/>
    </source>
</evidence>
<dbReference type="STRING" id="897.B2D07_04435"/>
<dbReference type="Gene3D" id="3.40.50.300">
    <property type="entry name" value="P-loop containing nucleotide triphosphate hydrolases"/>
    <property type="match status" value="1"/>
</dbReference>
<keyword evidence="19" id="KW-1185">Reference proteome</keyword>
<accession>S7TNN2</accession>
<dbReference type="InterPro" id="IPR037219">
    <property type="entry name" value="Peptidase_M41-like"/>
</dbReference>
<dbReference type="CDD" id="cd19501">
    <property type="entry name" value="RecA-like_FtsH"/>
    <property type="match status" value="1"/>
</dbReference>
<evidence type="ECO:0000256" key="14">
    <source>
        <dbReference type="ARBA" id="ARBA00061570"/>
    </source>
</evidence>
<dbReference type="GO" id="GO:0005886">
    <property type="term" value="C:plasma membrane"/>
    <property type="evidence" value="ECO:0007669"/>
    <property type="project" value="UniProtKB-SubCell"/>
</dbReference>
<dbReference type="GO" id="GO:0005524">
    <property type="term" value="F:ATP binding"/>
    <property type="evidence" value="ECO:0007669"/>
    <property type="project" value="UniProtKB-UniRule"/>
</dbReference>
<proteinExistence type="inferred from homology"/>
<evidence type="ECO:0000256" key="3">
    <source>
        <dbReference type="ARBA" id="ARBA00022475"/>
    </source>
</evidence>
<dbReference type="InterPro" id="IPR011546">
    <property type="entry name" value="Pept_M41_FtsH_extracell"/>
</dbReference>
<evidence type="ECO:0000256" key="10">
    <source>
        <dbReference type="ARBA" id="ARBA00022840"/>
    </source>
</evidence>
<dbReference type="InterPro" id="IPR005936">
    <property type="entry name" value="FtsH"/>
</dbReference>
<evidence type="ECO:0000256" key="1">
    <source>
        <dbReference type="ARBA" id="ARBA00004370"/>
    </source>
</evidence>
<dbReference type="SUPFAM" id="SSF140990">
    <property type="entry name" value="FtsH protease domain-like"/>
    <property type="match status" value="1"/>
</dbReference>
<sequence length="616" mass="68449">MEKNTRFNFYYLILAFWGVLILQNLIFGQFKPKVIPYSEFLQAVNDNRVKEIAVGKEQIKGRMLDESGNPEVFVTVRVDTDLSRTLEQHQVEFRGEVENTFLKTLLSWVVPIFLFYLIWFFMMRKMQMSQAGMMTFGKNKAKLVGEKDVETRFADVAGADEAKEELQEIVSYLREPHIYQELGGQMPKGVLLVGPPGTGKTLISRAVAGEAGVPFFSISGSDFVEMFVGMGAARVRDLFIQAREKAPCIIFIDELDAIGKARGIGGFGGHDEREQTLNQLLVEMDGFDTRKGVVIMAATNRPEVLDPALLRSGRFDRQVLVDRPDVNGREAILKIHARKIKLAEEVDLHVLAQKTAGFTGADLANVINEAALLAARKRKKSVGMTELDEAADRLIGGLEKKNRVINPKEKKIVAYHETGHALVAAFTPGADKVHKISIIPRGVAALGYTQQRPTEDRYLMSREELLGKIDVLLGGRVAEKMVFEDVTTGAGNDLQRATDIARAMISEYGMGETLGLSTYPRRQTPIFLGNDQTGMSSRDYSEETAAKLDAEVKDILTRREKHVTGLLTAHKETLVTIAETLLEKEVLDNAAFEALILRHAAAPDQPSSEKQAIHES</sequence>
<keyword evidence="4 15" id="KW-0645">Protease</keyword>
<dbReference type="FunFam" id="1.20.58.760:FF:000001">
    <property type="entry name" value="ATP-dependent zinc metalloprotease FtsH"/>
    <property type="match status" value="1"/>
</dbReference>
<feature type="transmembrane region" description="Helical" evidence="15">
    <location>
        <begin position="7"/>
        <end position="27"/>
    </location>
</feature>
<protein>
    <recommendedName>
        <fullName evidence="15">ATP-dependent zinc metalloprotease FtsH</fullName>
        <ecNumber evidence="15">3.4.24.-</ecNumber>
    </recommendedName>
</protein>
<feature type="transmembrane region" description="Helical" evidence="15">
    <location>
        <begin position="105"/>
        <end position="123"/>
    </location>
</feature>
<evidence type="ECO:0000256" key="13">
    <source>
        <dbReference type="ARBA" id="ARBA00023136"/>
    </source>
</evidence>
<dbReference type="InterPro" id="IPR000642">
    <property type="entry name" value="Peptidase_M41"/>
</dbReference>
<keyword evidence="11 15" id="KW-1133">Transmembrane helix</keyword>
<comment type="cofactor">
    <cofactor evidence="15">
        <name>Zn(2+)</name>
        <dbReference type="ChEBI" id="CHEBI:29105"/>
    </cofactor>
    <text evidence="15">Binds 1 zinc ion per subunit.</text>
</comment>
<keyword evidence="13 15" id="KW-0472">Membrane</keyword>
<dbReference type="FunFam" id="1.10.8.60:FF:000001">
    <property type="entry name" value="ATP-dependent zinc metalloprotease FtsH"/>
    <property type="match status" value="1"/>
</dbReference>
<dbReference type="EC" id="3.4.24.-" evidence="15"/>
<keyword evidence="6 15" id="KW-0479">Metal-binding</keyword>
<feature type="binding site" evidence="15">
    <location>
        <position position="493"/>
    </location>
    <ligand>
        <name>Zn(2+)</name>
        <dbReference type="ChEBI" id="CHEBI:29105"/>
        <note>catalytic</note>
    </ligand>
</feature>
<dbReference type="AlphaFoldDB" id="S7TNN2"/>
<dbReference type="PATRIC" id="fig|1121405.3.peg.2558"/>
<dbReference type="RefSeq" id="WP_020876849.1">
    <property type="nucleotide sequence ID" value="NZ_ATHJ01000094.1"/>
</dbReference>
<dbReference type="SUPFAM" id="SSF52540">
    <property type="entry name" value="P-loop containing nucleoside triphosphate hydrolases"/>
    <property type="match status" value="1"/>
</dbReference>
<dbReference type="GO" id="GO:0030163">
    <property type="term" value="P:protein catabolic process"/>
    <property type="evidence" value="ECO:0007669"/>
    <property type="project" value="UniProtKB-UniRule"/>
</dbReference>
<feature type="binding site" evidence="15">
    <location>
        <position position="420"/>
    </location>
    <ligand>
        <name>Zn(2+)</name>
        <dbReference type="ChEBI" id="CHEBI:29105"/>
        <note>catalytic</note>
    </ligand>
</feature>
<dbReference type="EMBL" id="ATHJ01000094">
    <property type="protein sequence ID" value="EPR38777.1"/>
    <property type="molecule type" value="Genomic_DNA"/>
</dbReference>